<dbReference type="EMBL" id="BART01025857">
    <property type="protein sequence ID" value="GAG90791.1"/>
    <property type="molecule type" value="Genomic_DNA"/>
</dbReference>
<comment type="caution">
    <text evidence="1">The sequence shown here is derived from an EMBL/GenBank/DDBJ whole genome shotgun (WGS) entry which is preliminary data.</text>
</comment>
<evidence type="ECO:0000313" key="1">
    <source>
        <dbReference type="EMBL" id="GAG90791.1"/>
    </source>
</evidence>
<sequence length="155" mass="17944">MSTYQQALKEVKAENEEKLIFLKKHKNLFPIADEYAKKFSLNNKTEYGERGSRVNFCADAGTIRAVGLFINLGKNSIVSDVLPIVDEMIKDPRLEMIKTLDKEIKDKYEPIDCTFKERNSNNEATIQVRIFIYYSTRCKEVGTGKFKEIMKIECE</sequence>
<protein>
    <submittedName>
        <fullName evidence="1">Uncharacterized protein</fullName>
    </submittedName>
</protein>
<accession>X1D2Q3</accession>
<organism evidence="1">
    <name type="scientific">marine sediment metagenome</name>
    <dbReference type="NCBI Taxonomy" id="412755"/>
    <lineage>
        <taxon>unclassified sequences</taxon>
        <taxon>metagenomes</taxon>
        <taxon>ecological metagenomes</taxon>
    </lineage>
</organism>
<gene>
    <name evidence="1" type="ORF">S01H4_46296</name>
</gene>
<reference evidence="1" key="1">
    <citation type="journal article" date="2014" name="Front. Microbiol.">
        <title>High frequency of phylogenetically diverse reductive dehalogenase-homologous genes in deep subseafloor sedimentary metagenomes.</title>
        <authorList>
            <person name="Kawai M."/>
            <person name="Futagami T."/>
            <person name="Toyoda A."/>
            <person name="Takaki Y."/>
            <person name="Nishi S."/>
            <person name="Hori S."/>
            <person name="Arai W."/>
            <person name="Tsubouchi T."/>
            <person name="Morono Y."/>
            <person name="Uchiyama I."/>
            <person name="Ito T."/>
            <person name="Fujiyama A."/>
            <person name="Inagaki F."/>
            <person name="Takami H."/>
        </authorList>
    </citation>
    <scope>NUCLEOTIDE SEQUENCE</scope>
    <source>
        <strain evidence="1">Expedition CK06-06</strain>
    </source>
</reference>
<dbReference type="AlphaFoldDB" id="X1D2Q3"/>
<proteinExistence type="predicted"/>
<name>X1D2Q3_9ZZZZ</name>